<evidence type="ECO:0000313" key="5">
    <source>
        <dbReference type="Proteomes" id="UP000827284"/>
    </source>
</evidence>
<protein>
    <submittedName>
        <fullName evidence="4">Uncharacterized protein</fullName>
    </submittedName>
</protein>
<keyword evidence="2" id="KW-1133">Transmembrane helix</keyword>
<feature type="chain" id="PRO_5040473902" evidence="3">
    <location>
        <begin position="25"/>
        <end position="952"/>
    </location>
</feature>
<feature type="region of interest" description="Disordered" evidence="1">
    <location>
        <begin position="357"/>
        <end position="794"/>
    </location>
</feature>
<evidence type="ECO:0000313" key="4">
    <source>
        <dbReference type="EMBL" id="GJJ68617.1"/>
    </source>
</evidence>
<feature type="compositionally biased region" description="Pro residues" evidence="1">
    <location>
        <begin position="835"/>
        <end position="849"/>
    </location>
</feature>
<comment type="caution">
    <text evidence="4">The sequence shown here is derived from an EMBL/GenBank/DDBJ whole genome shotgun (WGS) entry which is preliminary data.</text>
</comment>
<feature type="compositionally biased region" description="Low complexity" evidence="1">
    <location>
        <begin position="894"/>
        <end position="905"/>
    </location>
</feature>
<feature type="compositionally biased region" description="Pro residues" evidence="1">
    <location>
        <begin position="215"/>
        <end position="225"/>
    </location>
</feature>
<dbReference type="Proteomes" id="UP000827284">
    <property type="component" value="Unassembled WGS sequence"/>
</dbReference>
<dbReference type="OrthoDB" id="2446088at2759"/>
<feature type="compositionally biased region" description="Polar residues" evidence="1">
    <location>
        <begin position="753"/>
        <end position="763"/>
    </location>
</feature>
<feature type="transmembrane region" description="Helical" evidence="2">
    <location>
        <begin position="157"/>
        <end position="181"/>
    </location>
</feature>
<reference evidence="4" key="1">
    <citation type="submission" date="2021-11" db="EMBL/GenBank/DDBJ databases">
        <authorList>
            <person name="Herlambang A."/>
            <person name="Guo Y."/>
            <person name="Takashima Y."/>
            <person name="Nishizawa T."/>
        </authorList>
    </citation>
    <scope>NUCLEOTIDE SEQUENCE</scope>
    <source>
        <strain evidence="4">E1425</strain>
    </source>
</reference>
<feature type="compositionally biased region" description="Basic and acidic residues" evidence="1">
    <location>
        <begin position="189"/>
        <end position="210"/>
    </location>
</feature>
<feature type="compositionally biased region" description="Polar residues" evidence="1">
    <location>
        <begin position="710"/>
        <end position="744"/>
    </location>
</feature>
<feature type="compositionally biased region" description="Low complexity" evidence="1">
    <location>
        <begin position="292"/>
        <end position="307"/>
    </location>
</feature>
<evidence type="ECO:0000256" key="2">
    <source>
        <dbReference type="SAM" id="Phobius"/>
    </source>
</evidence>
<feature type="compositionally biased region" description="Low complexity" evidence="1">
    <location>
        <begin position="488"/>
        <end position="503"/>
    </location>
</feature>
<name>A0A9P3LSC3_9FUNG</name>
<feature type="compositionally biased region" description="Acidic residues" evidence="1">
    <location>
        <begin position="583"/>
        <end position="592"/>
    </location>
</feature>
<accession>A0A9P3LSC3</accession>
<proteinExistence type="predicted"/>
<feature type="compositionally biased region" description="Low complexity" evidence="1">
    <location>
        <begin position="785"/>
        <end position="794"/>
    </location>
</feature>
<feature type="region of interest" description="Disordered" evidence="1">
    <location>
        <begin position="189"/>
        <end position="238"/>
    </location>
</feature>
<keyword evidence="3" id="KW-0732">Signal</keyword>
<dbReference type="AlphaFoldDB" id="A0A9P3LSC3"/>
<feature type="compositionally biased region" description="Basic and acidic residues" evidence="1">
    <location>
        <begin position="504"/>
        <end position="516"/>
    </location>
</feature>
<feature type="compositionally biased region" description="Low complexity" evidence="1">
    <location>
        <begin position="765"/>
        <end position="776"/>
    </location>
</feature>
<feature type="region of interest" description="Disordered" evidence="1">
    <location>
        <begin position="818"/>
        <end position="952"/>
    </location>
</feature>
<keyword evidence="5" id="KW-1185">Reference proteome</keyword>
<feature type="compositionally biased region" description="Polar residues" evidence="1">
    <location>
        <begin position="452"/>
        <end position="475"/>
    </location>
</feature>
<feature type="compositionally biased region" description="Polar residues" evidence="1">
    <location>
        <begin position="261"/>
        <end position="273"/>
    </location>
</feature>
<sequence>MAFSKSLVLVTLSAALALLGSTSANIQFNRINMTTAIKPGATMTLSWTDIPAPTNTVLNTLPFNLTLRALSGQRYNIQNLVPQTQLTMTVTIPSDATGGQHSFYCDYTGTDGLKSTSSNQFNVTGAYITTTMPAPTTTAMTLPLPTNSTPKGNDGGLSGGALGGIIGGVVAVLLLIALVFFARNRRLARERGESSRLEDTKERYEDRSVEGRSGPMPPMSAPPGGPNGYPQDGPGEAMMMGGVAGAAAAHGARAGSPAISGPTSLSPRQQHQPYSPPQMHQPAPGSPGGPMMGMPPHQQQPYPGGPFNQPPPHQQQFQNQHHPGGDRDSFESEPESAYDPSRFTLQQMNVQQGGSVMRNNSNAMMRGPGGPNDGSSLSYSPSGRSNMSGNDPRFQNRSNMSSPHPHNPFQDPELMAAAAGGAGMITHHHQQQQQQYQQQQQGGRGSPLMMQRQLSQNRGLNGMPRSQSPMRSASPYNREIEMQPLDVQQHQYEQQQRVLQRQQQQREQEQKQREQEQQQQQQQQAPSGPAQTQPAPPKSAGPVDPSAPYSPANFDDKTEIDEDGVPVYNGYRDTIFGAYAPQGDDDEDEEEVPMPIIPPSALAKVGEQIHHQQQSKPEDEESSSEGGPGVQRKKSVKFTGVPPSGPIVVPTAASGSAPVPQQQQHQQQQHQQQHQMYHSEGEDHDDEDDEFYEDEDEHDIKMRMLESEIPSPTVSSSNPRPPFINTTPGSSPLNQHTQQHSANAMSPVRGYGSPTQYHQTSPKAQGHNQGNQYQGGFVAPPPPNQQQQAASNNLMASSNLGGFYEDVLAAVDKNAKTLPASSASPTSNKPSFLQGPPPPSATSAPPPPQQQQSSQQHYVQQQHIPPPQPTHMQPVPLHQEVFGAPSPRIVPAQLPGSGPLSPRSPNAKPVVSPRSAARPPASQQQQQQQQQQQKTQQYRDADEDAFYESSLL</sequence>
<keyword evidence="2" id="KW-0812">Transmembrane</keyword>
<gene>
    <name evidence="4" type="ORF">EMPS_00963</name>
</gene>
<organism evidence="4 5">
    <name type="scientific">Entomortierella parvispora</name>
    <dbReference type="NCBI Taxonomy" id="205924"/>
    <lineage>
        <taxon>Eukaryota</taxon>
        <taxon>Fungi</taxon>
        <taxon>Fungi incertae sedis</taxon>
        <taxon>Mucoromycota</taxon>
        <taxon>Mortierellomycotina</taxon>
        <taxon>Mortierellomycetes</taxon>
        <taxon>Mortierellales</taxon>
        <taxon>Mortierellaceae</taxon>
        <taxon>Entomortierella</taxon>
    </lineage>
</organism>
<dbReference type="EMBL" id="BQFW01000002">
    <property type="protein sequence ID" value="GJJ68617.1"/>
    <property type="molecule type" value="Genomic_DNA"/>
</dbReference>
<feature type="compositionally biased region" description="Acidic residues" evidence="1">
    <location>
        <begin position="682"/>
        <end position="697"/>
    </location>
</feature>
<evidence type="ECO:0000256" key="3">
    <source>
        <dbReference type="SAM" id="SignalP"/>
    </source>
</evidence>
<feature type="compositionally biased region" description="Polar residues" evidence="1">
    <location>
        <begin position="386"/>
        <end position="404"/>
    </location>
</feature>
<reference evidence="4" key="2">
    <citation type="journal article" date="2022" name="Microbiol. Resour. Announc.">
        <title>Whole-Genome Sequence of Entomortierella parvispora E1425, a Mucoromycotan Fungus Associated with Burkholderiaceae-Related Endosymbiotic Bacteria.</title>
        <authorList>
            <person name="Herlambang A."/>
            <person name="Guo Y."/>
            <person name="Takashima Y."/>
            <person name="Narisawa K."/>
            <person name="Ohta H."/>
            <person name="Nishizawa T."/>
        </authorList>
    </citation>
    <scope>NUCLEOTIDE SEQUENCE</scope>
    <source>
        <strain evidence="4">E1425</strain>
    </source>
</reference>
<feature type="compositionally biased region" description="Low complexity" evidence="1">
    <location>
        <begin position="431"/>
        <end position="441"/>
    </location>
</feature>
<feature type="compositionally biased region" description="Polar residues" evidence="1">
    <location>
        <begin position="819"/>
        <end position="831"/>
    </location>
</feature>
<feature type="signal peptide" evidence="3">
    <location>
        <begin position="1"/>
        <end position="24"/>
    </location>
</feature>
<feature type="compositionally biased region" description="Low complexity" evidence="1">
    <location>
        <begin position="661"/>
        <end position="675"/>
    </location>
</feature>
<feature type="compositionally biased region" description="Low complexity" evidence="1">
    <location>
        <begin position="375"/>
        <end position="385"/>
    </location>
</feature>
<feature type="compositionally biased region" description="Low complexity" evidence="1">
    <location>
        <begin position="923"/>
        <end position="936"/>
    </location>
</feature>
<keyword evidence="2" id="KW-0472">Membrane</keyword>
<evidence type="ECO:0000256" key="1">
    <source>
        <dbReference type="SAM" id="MobiDB-lite"/>
    </source>
</evidence>
<feature type="compositionally biased region" description="Low complexity" evidence="1">
    <location>
        <begin position="850"/>
        <end position="863"/>
    </location>
</feature>
<feature type="region of interest" description="Disordered" evidence="1">
    <location>
        <begin position="251"/>
        <end position="337"/>
    </location>
</feature>